<feature type="domain" description="Reverse transcriptase" evidence="10">
    <location>
        <begin position="112"/>
        <end position="293"/>
    </location>
</feature>
<keyword evidence="1" id="KW-0645">Protease</keyword>
<organism evidence="11 12">
    <name type="scientific">Daphnia magna</name>
    <dbReference type="NCBI Taxonomy" id="35525"/>
    <lineage>
        <taxon>Eukaryota</taxon>
        <taxon>Metazoa</taxon>
        <taxon>Ecdysozoa</taxon>
        <taxon>Arthropoda</taxon>
        <taxon>Crustacea</taxon>
        <taxon>Branchiopoda</taxon>
        <taxon>Diplostraca</taxon>
        <taxon>Cladocera</taxon>
        <taxon>Anomopoda</taxon>
        <taxon>Daphniidae</taxon>
        <taxon>Daphnia</taxon>
    </lineage>
</organism>
<dbReference type="PANTHER" id="PTHR37984">
    <property type="entry name" value="PROTEIN CBG26694"/>
    <property type="match status" value="1"/>
</dbReference>
<evidence type="ECO:0000313" key="12">
    <source>
        <dbReference type="Proteomes" id="UP000076858"/>
    </source>
</evidence>
<protein>
    <recommendedName>
        <fullName evidence="10">Reverse transcriptase domain-containing protein</fullName>
    </recommendedName>
</protein>
<dbReference type="Gene3D" id="3.10.10.10">
    <property type="entry name" value="HIV Type 1 Reverse Transcriptase, subunit A, domain 1"/>
    <property type="match status" value="1"/>
</dbReference>
<name>A0A164NZM5_9CRUS</name>
<dbReference type="InterPro" id="IPR043128">
    <property type="entry name" value="Rev_trsase/Diguanyl_cyclase"/>
</dbReference>
<dbReference type="InterPro" id="IPR043502">
    <property type="entry name" value="DNA/RNA_pol_sf"/>
</dbReference>
<feature type="compositionally biased region" description="Basic residues" evidence="9">
    <location>
        <begin position="1"/>
        <end position="10"/>
    </location>
</feature>
<dbReference type="CDD" id="cd01647">
    <property type="entry name" value="RT_LTR"/>
    <property type="match status" value="1"/>
</dbReference>
<evidence type="ECO:0000256" key="5">
    <source>
        <dbReference type="ARBA" id="ARBA00022759"/>
    </source>
</evidence>
<feature type="region of interest" description="Disordered" evidence="9">
    <location>
        <begin position="1"/>
        <end position="20"/>
    </location>
</feature>
<dbReference type="PANTHER" id="PTHR37984:SF5">
    <property type="entry name" value="PROTEIN NYNRIN-LIKE"/>
    <property type="match status" value="1"/>
</dbReference>
<evidence type="ECO:0000313" key="11">
    <source>
        <dbReference type="EMBL" id="KZS06381.1"/>
    </source>
</evidence>
<dbReference type="InterPro" id="IPR000477">
    <property type="entry name" value="RT_dom"/>
</dbReference>
<dbReference type="FunFam" id="3.10.20.370:FF:000001">
    <property type="entry name" value="Retrovirus-related Pol polyprotein from transposon 17.6-like protein"/>
    <property type="match status" value="1"/>
</dbReference>
<dbReference type="EMBL" id="LRGB01002761">
    <property type="protein sequence ID" value="KZS06381.1"/>
    <property type="molecule type" value="Genomic_DNA"/>
</dbReference>
<dbReference type="GO" id="GO:0006508">
    <property type="term" value="P:proteolysis"/>
    <property type="evidence" value="ECO:0007669"/>
    <property type="project" value="UniProtKB-KW"/>
</dbReference>
<dbReference type="AlphaFoldDB" id="A0A164NZM5"/>
<dbReference type="Gene3D" id="3.30.70.270">
    <property type="match status" value="1"/>
</dbReference>
<evidence type="ECO:0000256" key="1">
    <source>
        <dbReference type="ARBA" id="ARBA00022670"/>
    </source>
</evidence>
<dbReference type="Proteomes" id="UP000076858">
    <property type="component" value="Unassembled WGS sequence"/>
</dbReference>
<evidence type="ECO:0000256" key="6">
    <source>
        <dbReference type="ARBA" id="ARBA00022801"/>
    </source>
</evidence>
<keyword evidence="8" id="KW-0511">Multifunctional enzyme</keyword>
<evidence type="ECO:0000256" key="7">
    <source>
        <dbReference type="ARBA" id="ARBA00022918"/>
    </source>
</evidence>
<keyword evidence="7" id="KW-0695">RNA-directed DNA polymerase</keyword>
<keyword evidence="2" id="KW-0808">Transferase</keyword>
<reference evidence="11 12" key="1">
    <citation type="submission" date="2016-03" db="EMBL/GenBank/DDBJ databases">
        <title>EvidentialGene: Evidence-directed Construction of Genes on Genomes.</title>
        <authorList>
            <person name="Gilbert D.G."/>
            <person name="Choi J.-H."/>
            <person name="Mockaitis K."/>
            <person name="Colbourne J."/>
            <person name="Pfrender M."/>
        </authorList>
    </citation>
    <scope>NUCLEOTIDE SEQUENCE [LARGE SCALE GENOMIC DNA]</scope>
    <source>
        <strain evidence="11 12">Xinb3</strain>
        <tissue evidence="11">Complete organism</tissue>
    </source>
</reference>
<dbReference type="Pfam" id="PF17919">
    <property type="entry name" value="RT_RNaseH_2"/>
    <property type="match status" value="1"/>
</dbReference>
<evidence type="ECO:0000256" key="4">
    <source>
        <dbReference type="ARBA" id="ARBA00022722"/>
    </source>
</evidence>
<dbReference type="Gene3D" id="3.10.20.370">
    <property type="match status" value="1"/>
</dbReference>
<dbReference type="SUPFAM" id="SSF56672">
    <property type="entry name" value="DNA/RNA polymerases"/>
    <property type="match status" value="1"/>
</dbReference>
<accession>A0A164NZM5</accession>
<dbReference type="InterPro" id="IPR041577">
    <property type="entry name" value="RT_RNaseH_2"/>
</dbReference>
<proteinExistence type="predicted"/>
<dbReference type="GO" id="GO:0004519">
    <property type="term" value="F:endonuclease activity"/>
    <property type="evidence" value="ECO:0007669"/>
    <property type="project" value="UniProtKB-KW"/>
</dbReference>
<evidence type="ECO:0000256" key="3">
    <source>
        <dbReference type="ARBA" id="ARBA00022695"/>
    </source>
</evidence>
<keyword evidence="4" id="KW-0540">Nuclease</keyword>
<keyword evidence="6" id="KW-0378">Hydrolase</keyword>
<keyword evidence="3" id="KW-0548">Nucleotidyltransferase</keyword>
<dbReference type="InterPro" id="IPR050951">
    <property type="entry name" value="Retrovirus_Pol_polyprotein"/>
</dbReference>
<evidence type="ECO:0000259" key="10">
    <source>
        <dbReference type="PROSITE" id="PS50878"/>
    </source>
</evidence>
<dbReference type="FunFam" id="3.10.10.10:FF:000007">
    <property type="entry name" value="Retrovirus-related Pol polyprotein from transposon 17.6-like Protein"/>
    <property type="match status" value="1"/>
</dbReference>
<keyword evidence="12" id="KW-1185">Reference proteome</keyword>
<gene>
    <name evidence="11" type="ORF">APZ42_030182</name>
</gene>
<dbReference type="GO" id="GO:0003964">
    <property type="term" value="F:RNA-directed DNA polymerase activity"/>
    <property type="evidence" value="ECO:0007669"/>
    <property type="project" value="UniProtKB-KW"/>
</dbReference>
<comment type="caution">
    <text evidence="11">The sequence shown here is derived from an EMBL/GenBank/DDBJ whole genome shotgun (WGS) entry which is preliminary data.</text>
</comment>
<evidence type="ECO:0000256" key="9">
    <source>
        <dbReference type="SAM" id="MobiDB-lite"/>
    </source>
</evidence>
<keyword evidence="5" id="KW-0255">Endonuclease</keyword>
<dbReference type="PROSITE" id="PS50878">
    <property type="entry name" value="RT_POL"/>
    <property type="match status" value="1"/>
</dbReference>
<sequence length="385" mass="44432">MVIPRGKMKQKVMEQHDSSDNMEQMLRQKFLQGLDKTLRNKVRYKPFTTYEALVAETNKYALRLDGEKEEKDKREFINAVDNNSTSIEILIAIEKLPETINALATGTSQMKARSDILRMSVVGLRAPVVLVEKKYKSLRFCVDYRKLNSVTIKDSFPLPRIDTTLDQLHGKKFFTTLDLASGYWQIELEESAKEKTAFIVENNLYQFKRMAFGLCNAPATFQRTMNYVLRDVLGKKALVYLDDVIIFSDKFEAHLEDIREEPFVWTDEDQVAFETLRTCLTTKPILAYPDFSKQFLLFTDACNYGIGAILSQIQDGNEVVIAYASRQLRKPELNNATVEKEALAVIFAIKSFRHYLLDEPFLVISDHSPLQWLQNQKDNNGRQYS</sequence>
<dbReference type="CDD" id="cd09274">
    <property type="entry name" value="RNase_HI_RT_Ty3"/>
    <property type="match status" value="1"/>
</dbReference>
<dbReference type="GO" id="GO:0008233">
    <property type="term" value="F:peptidase activity"/>
    <property type="evidence" value="ECO:0007669"/>
    <property type="project" value="UniProtKB-KW"/>
</dbReference>
<evidence type="ECO:0000256" key="2">
    <source>
        <dbReference type="ARBA" id="ARBA00022679"/>
    </source>
</evidence>
<evidence type="ECO:0000256" key="8">
    <source>
        <dbReference type="ARBA" id="ARBA00023268"/>
    </source>
</evidence>